<evidence type="ECO:0000256" key="6">
    <source>
        <dbReference type="ARBA" id="ARBA00023237"/>
    </source>
</evidence>
<dbReference type="Proteomes" id="UP000199060">
    <property type="component" value="Unassembled WGS sequence"/>
</dbReference>
<dbReference type="Gene3D" id="2.60.40.1120">
    <property type="entry name" value="Carboxypeptidase-like, regulatory domain"/>
    <property type="match status" value="1"/>
</dbReference>
<reference evidence="10" key="1">
    <citation type="submission" date="2016-10" db="EMBL/GenBank/DDBJ databases">
        <authorList>
            <person name="Varghese N."/>
            <person name="Submissions S."/>
        </authorList>
    </citation>
    <scope>NUCLEOTIDE SEQUENCE [LARGE SCALE GENOMIC DNA]</scope>
    <source>
        <strain evidence="10">DSM 23095</strain>
    </source>
</reference>
<keyword evidence="10" id="KW-1185">Reference proteome</keyword>
<sequence length="1059" mass="118814">MKKQILLLLALLLIWEIKAQDLKVSGTVLEPDQSTPIPGVNVVLKGTSLGTVTNEEGDFVLILPDTDSPTLVISFIGYKTQELVLSPDQTSSLRIILEMDELGLDEVAVVSTGFEELPAERATGSFAKLDQELVDRRISTNIIDRLEDLTPGLIFNRDRSDLEYGEDISIRGTGTIRSDSQPLIVIDNLPYEGPLSNINPNDVESITVLRDAAAASIWGARAGNGVIVITTKSGTFDQPVRISLTANTTIGQAPDPFYRPQMSINDFVNKEIQLYEDGAFAGAVNSFFKSPVSPLVETLYAFEQGQLTPNERDARIARFRNSDVRNELSKYMYRPSLLQQYALNLNGGGGKHSYLFSLGWDDNRQNQVAQNNSRLTLNTVQNFKLAKDRLNLSLGAYLAISDSEDGLPAISNFYPYDRLADENGNPLPVYRSFHQRFKESTVGTGLLDWEYYPLDEIGLSPRINRANDLRLTANLDYRISRGLNFKVNYQYWTNQQNNEQNSPQTAYTTRELINDFTEIDPNGNLINHVPLGGILDFSNQRSFSHTLRGQLTYEKRWNDHQLNVLAGSEIRDVQSEGNSGRAYGFNSLNATSQPVDYLSFFTLYSIGFPGTIPFVQNFSGTVNRYVSGFGNAGYSYKDRYFLTASARVDASNIFGVNTNQRAVPLWSAGLGWILTEESFVNSDWLDFLKMRLSYGYNGNTNPNATAFTTANYFGAGSNPLINSPFLGILSPPNPELRWERIQITNLGLDYEMFNGRLSGYLEYYRKRGLDLLGEQPLFASSGVGLATINYASTKTAGLDWVLNTKILNGPVKWTNNFFLSWVKEEVTDFENDPTVAQVLTSNAGSPVPVIGRPLYYTYSLPWGGLDPDSGDPRGIINGEPSTDYSTILNESELEELIYHGSSRPTLFGSFRNTLEWKGFLLSANISYRMGYYFRRQTINYDNLNRGEFEHADYERRWRQPGDELTTDIPSDPGTVNASRNQFLLRSESLVEKGDHIRLQDIRIAYRFGRNRLKGIQNLEIYAYGNNLGLIWKASKEVPDPDFRTSPSLRTLSFGLKANF</sequence>
<comment type="subcellular location">
    <subcellularLocation>
        <location evidence="1 7">Cell outer membrane</location>
        <topology evidence="1 7">Multi-pass membrane protein</topology>
    </subcellularLocation>
</comment>
<keyword evidence="3 7" id="KW-1134">Transmembrane beta strand</keyword>
<accession>A0A1G6UBM4</accession>
<dbReference type="InterPro" id="IPR012910">
    <property type="entry name" value="Plug_dom"/>
</dbReference>
<evidence type="ECO:0000256" key="2">
    <source>
        <dbReference type="ARBA" id="ARBA00022448"/>
    </source>
</evidence>
<dbReference type="SUPFAM" id="SSF56935">
    <property type="entry name" value="Porins"/>
    <property type="match status" value="1"/>
</dbReference>
<evidence type="ECO:0000313" key="9">
    <source>
        <dbReference type="EMBL" id="SDD37997.1"/>
    </source>
</evidence>
<keyword evidence="5 7" id="KW-0472">Membrane</keyword>
<evidence type="ECO:0000256" key="3">
    <source>
        <dbReference type="ARBA" id="ARBA00022452"/>
    </source>
</evidence>
<dbReference type="Gene3D" id="2.40.170.20">
    <property type="entry name" value="TonB-dependent receptor, beta-barrel domain"/>
    <property type="match status" value="1"/>
</dbReference>
<dbReference type="Pfam" id="PF13715">
    <property type="entry name" value="CarbopepD_reg_2"/>
    <property type="match status" value="1"/>
</dbReference>
<dbReference type="EMBL" id="FNAC01000027">
    <property type="protein sequence ID" value="SDD37997.1"/>
    <property type="molecule type" value="Genomic_DNA"/>
</dbReference>
<dbReference type="STRING" id="686796.SAMN04488104_102720"/>
<dbReference type="InterPro" id="IPR008969">
    <property type="entry name" value="CarboxyPept-like_regulatory"/>
</dbReference>
<keyword evidence="4 7" id="KW-0812">Transmembrane</keyword>
<protein>
    <submittedName>
        <fullName evidence="9">TonB-linked outer membrane protein, SusC/RagA family</fullName>
    </submittedName>
</protein>
<dbReference type="InterPro" id="IPR037066">
    <property type="entry name" value="Plug_dom_sf"/>
</dbReference>
<organism evidence="9 10">
    <name type="scientific">Algoriphagus faecimaris</name>
    <dbReference type="NCBI Taxonomy" id="686796"/>
    <lineage>
        <taxon>Bacteria</taxon>
        <taxon>Pseudomonadati</taxon>
        <taxon>Bacteroidota</taxon>
        <taxon>Cytophagia</taxon>
        <taxon>Cytophagales</taxon>
        <taxon>Cyclobacteriaceae</taxon>
        <taxon>Algoriphagus</taxon>
    </lineage>
</organism>
<name>A0A1G6UBM4_9BACT</name>
<dbReference type="InterPro" id="IPR023997">
    <property type="entry name" value="TonB-dep_OMP_SusC/RagA_CS"/>
</dbReference>
<dbReference type="Gene3D" id="2.170.130.10">
    <property type="entry name" value="TonB-dependent receptor, plug domain"/>
    <property type="match status" value="1"/>
</dbReference>
<evidence type="ECO:0000259" key="8">
    <source>
        <dbReference type="Pfam" id="PF07715"/>
    </source>
</evidence>
<gene>
    <name evidence="9" type="ORF">SAMN04488104_102720</name>
</gene>
<feature type="domain" description="TonB-dependent receptor plug" evidence="8">
    <location>
        <begin position="120"/>
        <end position="226"/>
    </location>
</feature>
<dbReference type="InterPro" id="IPR036942">
    <property type="entry name" value="Beta-barrel_TonB_sf"/>
</dbReference>
<dbReference type="SUPFAM" id="SSF49464">
    <property type="entry name" value="Carboxypeptidase regulatory domain-like"/>
    <property type="match status" value="1"/>
</dbReference>
<evidence type="ECO:0000256" key="4">
    <source>
        <dbReference type="ARBA" id="ARBA00022692"/>
    </source>
</evidence>
<dbReference type="PROSITE" id="PS52016">
    <property type="entry name" value="TONB_DEPENDENT_REC_3"/>
    <property type="match status" value="1"/>
</dbReference>
<dbReference type="InterPro" id="IPR039426">
    <property type="entry name" value="TonB-dep_rcpt-like"/>
</dbReference>
<comment type="similarity">
    <text evidence="7">Belongs to the TonB-dependent receptor family.</text>
</comment>
<evidence type="ECO:0000256" key="5">
    <source>
        <dbReference type="ARBA" id="ARBA00023136"/>
    </source>
</evidence>
<proteinExistence type="inferred from homology"/>
<dbReference type="InterPro" id="IPR023996">
    <property type="entry name" value="TonB-dep_OMP_SusC/RagA"/>
</dbReference>
<evidence type="ECO:0000313" key="10">
    <source>
        <dbReference type="Proteomes" id="UP000199060"/>
    </source>
</evidence>
<dbReference type="NCBIfam" id="TIGR04057">
    <property type="entry name" value="SusC_RagA_signa"/>
    <property type="match status" value="1"/>
</dbReference>
<evidence type="ECO:0000256" key="1">
    <source>
        <dbReference type="ARBA" id="ARBA00004571"/>
    </source>
</evidence>
<dbReference type="Pfam" id="PF07715">
    <property type="entry name" value="Plug"/>
    <property type="match status" value="1"/>
</dbReference>
<dbReference type="OrthoDB" id="9768177at2"/>
<dbReference type="AlphaFoldDB" id="A0A1G6UBM4"/>
<evidence type="ECO:0000256" key="7">
    <source>
        <dbReference type="PROSITE-ProRule" id="PRU01360"/>
    </source>
</evidence>
<dbReference type="NCBIfam" id="TIGR04056">
    <property type="entry name" value="OMP_RagA_SusC"/>
    <property type="match status" value="1"/>
</dbReference>
<keyword evidence="6 7" id="KW-0998">Cell outer membrane</keyword>
<keyword evidence="2 7" id="KW-0813">Transport</keyword>
<dbReference type="GO" id="GO:0009279">
    <property type="term" value="C:cell outer membrane"/>
    <property type="evidence" value="ECO:0007669"/>
    <property type="project" value="UniProtKB-SubCell"/>
</dbReference>
<dbReference type="RefSeq" id="WP_087940145.1">
    <property type="nucleotide sequence ID" value="NZ_FNAC01000027.1"/>
</dbReference>